<feature type="domain" description="DYW" evidence="3">
    <location>
        <begin position="409"/>
        <end position="501"/>
    </location>
</feature>
<dbReference type="PROSITE" id="PS51375">
    <property type="entry name" value="PPR"/>
    <property type="match status" value="3"/>
</dbReference>
<dbReference type="InterPro" id="IPR011990">
    <property type="entry name" value="TPR-like_helical_dom_sf"/>
</dbReference>
<protein>
    <submittedName>
        <fullName evidence="4">Pentatricopeptide repeat</fullName>
    </submittedName>
</protein>
<comment type="caution">
    <text evidence="4">The sequence shown here is derived from an EMBL/GenBank/DDBJ whole genome shotgun (WGS) entry which is preliminary data.</text>
</comment>
<dbReference type="Pfam" id="PF20430">
    <property type="entry name" value="Eplus_motif"/>
    <property type="match status" value="1"/>
</dbReference>
<dbReference type="FunFam" id="1.25.40.10:FF:000344">
    <property type="entry name" value="Pentatricopeptide repeat-containing protein"/>
    <property type="match status" value="1"/>
</dbReference>
<accession>A0A200R420</accession>
<evidence type="ECO:0000256" key="1">
    <source>
        <dbReference type="ARBA" id="ARBA00022737"/>
    </source>
</evidence>
<dbReference type="AlphaFoldDB" id="A0A200R420"/>
<dbReference type="Proteomes" id="UP000195402">
    <property type="component" value="Unassembled WGS sequence"/>
</dbReference>
<dbReference type="InterPro" id="IPR046848">
    <property type="entry name" value="E_motif"/>
</dbReference>
<dbReference type="PANTHER" id="PTHR47926">
    <property type="entry name" value="PENTATRICOPEPTIDE REPEAT-CONTAINING PROTEIN"/>
    <property type="match status" value="1"/>
</dbReference>
<dbReference type="GO" id="GO:0003723">
    <property type="term" value="F:RNA binding"/>
    <property type="evidence" value="ECO:0007669"/>
    <property type="project" value="InterPro"/>
</dbReference>
<evidence type="ECO:0000313" key="4">
    <source>
        <dbReference type="EMBL" id="OVA17445.1"/>
    </source>
</evidence>
<feature type="repeat" description="PPR" evidence="2">
    <location>
        <begin position="1"/>
        <end position="28"/>
    </location>
</feature>
<keyword evidence="5" id="KW-1185">Reference proteome</keyword>
<dbReference type="SUPFAM" id="SSF48452">
    <property type="entry name" value="TPR-like"/>
    <property type="match status" value="1"/>
</dbReference>
<dbReference type="Gene3D" id="1.25.40.10">
    <property type="entry name" value="Tetratricopeptide repeat domain"/>
    <property type="match status" value="2"/>
</dbReference>
<dbReference type="InterPro" id="IPR032867">
    <property type="entry name" value="DYW_dom"/>
</dbReference>
<evidence type="ECO:0000259" key="3">
    <source>
        <dbReference type="Pfam" id="PF14432"/>
    </source>
</evidence>
<dbReference type="NCBIfam" id="TIGR00756">
    <property type="entry name" value="PPR"/>
    <property type="match status" value="3"/>
</dbReference>
<dbReference type="InterPro" id="IPR046849">
    <property type="entry name" value="E2_motif"/>
</dbReference>
<dbReference type="PANTHER" id="PTHR47926:SF537">
    <property type="entry name" value="PENTACOTRIPEPTIDE-REPEAT REGION OF PRORP DOMAIN-CONTAINING PROTEIN"/>
    <property type="match status" value="1"/>
</dbReference>
<name>A0A200R420_MACCD</name>
<dbReference type="InterPro" id="IPR002885">
    <property type="entry name" value="PPR_rpt"/>
</dbReference>
<gene>
    <name evidence="4" type="ORF">BVC80_1837g265</name>
</gene>
<dbReference type="GO" id="GO:0009451">
    <property type="term" value="P:RNA modification"/>
    <property type="evidence" value="ECO:0007669"/>
    <property type="project" value="InterPro"/>
</dbReference>
<feature type="repeat" description="PPR" evidence="2">
    <location>
        <begin position="194"/>
        <end position="228"/>
    </location>
</feature>
<dbReference type="GO" id="GO:0031425">
    <property type="term" value="P:chloroplast RNA processing"/>
    <property type="evidence" value="ECO:0007669"/>
    <property type="project" value="UniProtKB-ARBA"/>
</dbReference>
<organism evidence="4 5">
    <name type="scientific">Macleaya cordata</name>
    <name type="common">Five-seeded plume-poppy</name>
    <name type="synonym">Bocconia cordata</name>
    <dbReference type="NCBI Taxonomy" id="56857"/>
    <lineage>
        <taxon>Eukaryota</taxon>
        <taxon>Viridiplantae</taxon>
        <taxon>Streptophyta</taxon>
        <taxon>Embryophyta</taxon>
        <taxon>Tracheophyta</taxon>
        <taxon>Spermatophyta</taxon>
        <taxon>Magnoliopsida</taxon>
        <taxon>Ranunculales</taxon>
        <taxon>Papaveraceae</taxon>
        <taxon>Papaveroideae</taxon>
        <taxon>Macleaya</taxon>
    </lineage>
</organism>
<feature type="repeat" description="PPR" evidence="2">
    <location>
        <begin position="93"/>
        <end position="127"/>
    </location>
</feature>
<dbReference type="InParanoid" id="A0A200R420"/>
<sequence>MIRAYALNGICEESLKLYIQMQYQGLQPDNFTYPFLLKACTDLNQGKVVHSLILKNPSLGSDIYSQTSLVGFYSSCGDIEYARSVFDKMPDRNVVSWTAMITGYVKQRRYNEGLALFHKMQIEGIEINEFTLVNVLSACAHLGAFEMGKWVHGYINRNRVFLNPTLATALIDMYFKCGYVDKASQVFDKLTERSVCTWNSTIGGLAMHGYGEEALERFKQMRMSGTKPDHITFIGVLSACTHSGMVEKGRECFYSMTRDYGIEPNIKHYGCFVDLLGRAGHLEEAYEIMKNMPIKPNGVLWGTLLNACSTHGNVELAEIAMEQLIELEPFNDGNYVIMSNIYAAKGQWENVVRMRRFMNDRGILKTPGCSSIEVNNVIHEFVVGDSRHPHSKEIYTMLNDVAVRLKAVGYVPKTSQVLLDANEEEKRQSLCHHSEKLAIAFGLVSTGPKTSIRVVKNLRACSDCHLATKLISKIYDREIIVRDRNLFHHFKDGDCSCKDYW</sequence>
<dbReference type="OrthoDB" id="185373at2759"/>
<evidence type="ECO:0000313" key="5">
    <source>
        <dbReference type="Proteomes" id="UP000195402"/>
    </source>
</evidence>
<dbReference type="FunFam" id="1.25.40.10:FF:001050">
    <property type="entry name" value="Pentatricopeptide repeat-containing protein At2g33760"/>
    <property type="match status" value="1"/>
</dbReference>
<dbReference type="Pfam" id="PF01535">
    <property type="entry name" value="PPR"/>
    <property type="match status" value="2"/>
</dbReference>
<dbReference type="GO" id="GO:0008270">
    <property type="term" value="F:zinc ion binding"/>
    <property type="evidence" value="ECO:0007669"/>
    <property type="project" value="InterPro"/>
</dbReference>
<dbReference type="FunFam" id="1.25.40.10:FF:000231">
    <property type="entry name" value="Pentatricopeptide repeat-containing protein chloroplastic"/>
    <property type="match status" value="1"/>
</dbReference>
<dbReference type="OMA" id="REYFYSM"/>
<dbReference type="EMBL" id="MVGT01000438">
    <property type="protein sequence ID" value="OVA17445.1"/>
    <property type="molecule type" value="Genomic_DNA"/>
</dbReference>
<dbReference type="Pfam" id="PF13041">
    <property type="entry name" value="PPR_2"/>
    <property type="match status" value="2"/>
</dbReference>
<dbReference type="Pfam" id="PF14432">
    <property type="entry name" value="DYW_deaminase"/>
    <property type="match status" value="1"/>
</dbReference>
<dbReference type="InterPro" id="IPR046960">
    <property type="entry name" value="PPR_At4g14850-like_plant"/>
</dbReference>
<evidence type="ECO:0000256" key="2">
    <source>
        <dbReference type="PROSITE-ProRule" id="PRU00708"/>
    </source>
</evidence>
<keyword evidence="1" id="KW-0677">Repeat</keyword>
<proteinExistence type="predicted"/>
<dbReference type="Pfam" id="PF20431">
    <property type="entry name" value="E_motif"/>
    <property type="match status" value="1"/>
</dbReference>
<reference evidence="4 5" key="1">
    <citation type="journal article" date="2017" name="Mol. Plant">
        <title>The Genome of Medicinal Plant Macleaya cordata Provides New Insights into Benzylisoquinoline Alkaloids Metabolism.</title>
        <authorList>
            <person name="Liu X."/>
            <person name="Liu Y."/>
            <person name="Huang P."/>
            <person name="Ma Y."/>
            <person name="Qing Z."/>
            <person name="Tang Q."/>
            <person name="Cao H."/>
            <person name="Cheng P."/>
            <person name="Zheng Y."/>
            <person name="Yuan Z."/>
            <person name="Zhou Y."/>
            <person name="Liu J."/>
            <person name="Tang Z."/>
            <person name="Zhuo Y."/>
            <person name="Zhang Y."/>
            <person name="Yu L."/>
            <person name="Huang J."/>
            <person name="Yang P."/>
            <person name="Peng Q."/>
            <person name="Zhang J."/>
            <person name="Jiang W."/>
            <person name="Zhang Z."/>
            <person name="Lin K."/>
            <person name="Ro D.K."/>
            <person name="Chen X."/>
            <person name="Xiong X."/>
            <person name="Shang Y."/>
            <person name="Huang S."/>
            <person name="Zeng J."/>
        </authorList>
    </citation>
    <scope>NUCLEOTIDE SEQUENCE [LARGE SCALE GENOMIC DNA]</scope>
    <source>
        <strain evidence="5">cv. BLH2017</strain>
        <tissue evidence="4">Root</tissue>
    </source>
</reference>